<accession>A0A087LYW4</accession>
<sequence length="343" mass="37895">MTDQVITRARPATIIDVARAAGVAVGTVSRYLNGQPIRGGNRDRIAQVIDELGYRRNSAAASMKTNTTHIVGLLVPAVGEFHAALLDRLTRRMRQTGRAVLCYCHDTEPTSFMEGLEFFAGHRVDAVVMDGNEDLRQRLAPYIAEGMLVVLYDNDLPELSADRVFVENRRASKRLVDHVLDLGHERVAIIHGNLRDSVARDRLEGYRDALKAHGVPEHPELVVDAGWNEYRGYTCMGDLMALPNPPTAVFGANYNMSIGALRWLREHDVSIPEDISLVSFDDVPAFSVHSPGITAVGQPVDKMAEAIVSILTERLGPNGALGKRTMRIDAEITLRGSTRRLRR</sequence>
<dbReference type="CDD" id="cd06267">
    <property type="entry name" value="PBP1_LacI_sugar_binding-like"/>
    <property type="match status" value="1"/>
</dbReference>
<dbReference type="SUPFAM" id="SSF53822">
    <property type="entry name" value="Periplasmic binding protein-like I"/>
    <property type="match status" value="1"/>
</dbReference>
<dbReference type="Pfam" id="PF13377">
    <property type="entry name" value="Peripla_BP_3"/>
    <property type="match status" value="1"/>
</dbReference>
<dbReference type="SUPFAM" id="SSF47413">
    <property type="entry name" value="lambda repressor-like DNA-binding domains"/>
    <property type="match status" value="1"/>
</dbReference>
<keyword evidence="3" id="KW-0238">DNA-binding</keyword>
<dbReference type="STRING" id="46914.JP75_18620"/>
<dbReference type="PANTHER" id="PTHR30146:SF148">
    <property type="entry name" value="HTH-TYPE TRANSCRIPTIONAL REPRESSOR PURR-RELATED"/>
    <property type="match status" value="1"/>
</dbReference>
<evidence type="ECO:0000256" key="4">
    <source>
        <dbReference type="ARBA" id="ARBA00023163"/>
    </source>
</evidence>
<dbReference type="RefSeq" id="WP_035085726.1">
    <property type="nucleotide sequence ID" value="NZ_JQGC01000019.1"/>
</dbReference>
<dbReference type="AlphaFoldDB" id="A0A087LYW4"/>
<keyword evidence="7" id="KW-1185">Reference proteome</keyword>
<evidence type="ECO:0000313" key="6">
    <source>
        <dbReference type="EMBL" id="KFL29817.1"/>
    </source>
</evidence>
<keyword evidence="1" id="KW-0678">Repressor</keyword>
<comment type="caution">
    <text evidence="6">The sequence shown here is derived from an EMBL/GenBank/DDBJ whole genome shotgun (WGS) entry which is preliminary data.</text>
</comment>
<dbReference type="InterPro" id="IPR028082">
    <property type="entry name" value="Peripla_BP_I"/>
</dbReference>
<dbReference type="InterPro" id="IPR010982">
    <property type="entry name" value="Lambda_DNA-bd_dom_sf"/>
</dbReference>
<dbReference type="GO" id="GO:0003700">
    <property type="term" value="F:DNA-binding transcription factor activity"/>
    <property type="evidence" value="ECO:0007669"/>
    <property type="project" value="TreeGrafter"/>
</dbReference>
<evidence type="ECO:0000259" key="5">
    <source>
        <dbReference type="PROSITE" id="PS50932"/>
    </source>
</evidence>
<name>A0A087LYW4_9HYPH</name>
<keyword evidence="2" id="KW-0805">Transcription regulation</keyword>
<dbReference type="InterPro" id="IPR046335">
    <property type="entry name" value="LacI/GalR-like_sensor"/>
</dbReference>
<dbReference type="PROSITE" id="PS50932">
    <property type="entry name" value="HTH_LACI_2"/>
    <property type="match status" value="1"/>
</dbReference>
<dbReference type="InterPro" id="IPR000843">
    <property type="entry name" value="HTH_LacI"/>
</dbReference>
<dbReference type="EMBL" id="JQGC01000019">
    <property type="protein sequence ID" value="KFL29817.1"/>
    <property type="molecule type" value="Genomic_DNA"/>
</dbReference>
<dbReference type="GO" id="GO:0000976">
    <property type="term" value="F:transcription cis-regulatory region binding"/>
    <property type="evidence" value="ECO:0007669"/>
    <property type="project" value="TreeGrafter"/>
</dbReference>
<organism evidence="6 7">
    <name type="scientific">Devosia riboflavina</name>
    <dbReference type="NCBI Taxonomy" id="46914"/>
    <lineage>
        <taxon>Bacteria</taxon>
        <taxon>Pseudomonadati</taxon>
        <taxon>Pseudomonadota</taxon>
        <taxon>Alphaproteobacteria</taxon>
        <taxon>Hyphomicrobiales</taxon>
        <taxon>Devosiaceae</taxon>
        <taxon>Devosia</taxon>
    </lineage>
</organism>
<dbReference type="Gene3D" id="3.40.50.2300">
    <property type="match status" value="2"/>
</dbReference>
<dbReference type="Pfam" id="PF00356">
    <property type="entry name" value="LacI"/>
    <property type="match status" value="1"/>
</dbReference>
<evidence type="ECO:0000256" key="1">
    <source>
        <dbReference type="ARBA" id="ARBA00022491"/>
    </source>
</evidence>
<gene>
    <name evidence="6" type="ORF">JP75_18620</name>
</gene>
<dbReference type="Gene3D" id="1.10.260.40">
    <property type="entry name" value="lambda repressor-like DNA-binding domains"/>
    <property type="match status" value="1"/>
</dbReference>
<feature type="domain" description="HTH lacI-type" evidence="5">
    <location>
        <begin position="12"/>
        <end position="65"/>
    </location>
</feature>
<keyword evidence="4" id="KW-0804">Transcription</keyword>
<dbReference type="OrthoDB" id="5171752at2"/>
<dbReference type="SMART" id="SM00354">
    <property type="entry name" value="HTH_LACI"/>
    <property type="match status" value="1"/>
</dbReference>
<evidence type="ECO:0000256" key="2">
    <source>
        <dbReference type="ARBA" id="ARBA00023015"/>
    </source>
</evidence>
<proteinExistence type="predicted"/>
<protein>
    <submittedName>
        <fullName evidence="6">LacI family transcriptional regulator</fullName>
    </submittedName>
</protein>
<dbReference type="Proteomes" id="UP000028981">
    <property type="component" value="Unassembled WGS sequence"/>
</dbReference>
<dbReference type="PANTHER" id="PTHR30146">
    <property type="entry name" value="LACI-RELATED TRANSCRIPTIONAL REPRESSOR"/>
    <property type="match status" value="1"/>
</dbReference>
<dbReference type="CDD" id="cd01392">
    <property type="entry name" value="HTH_LacI"/>
    <property type="match status" value="1"/>
</dbReference>
<evidence type="ECO:0000256" key="3">
    <source>
        <dbReference type="ARBA" id="ARBA00023125"/>
    </source>
</evidence>
<reference evidence="6 7" key="1">
    <citation type="submission" date="2014-08" db="EMBL/GenBank/DDBJ databases">
        <authorList>
            <person name="Hassan Y.I."/>
            <person name="Lepp D."/>
            <person name="Zhou T."/>
        </authorList>
    </citation>
    <scope>NUCLEOTIDE SEQUENCE [LARGE SCALE GENOMIC DNA]</scope>
    <source>
        <strain evidence="6 7">IFO13584</strain>
    </source>
</reference>
<evidence type="ECO:0000313" key="7">
    <source>
        <dbReference type="Proteomes" id="UP000028981"/>
    </source>
</evidence>